<dbReference type="AlphaFoldDB" id="E6QVG0"/>
<dbReference type="InterPro" id="IPR052196">
    <property type="entry name" value="Bact_Kbp"/>
</dbReference>
<proteinExistence type="predicted"/>
<organism evidence="2">
    <name type="scientific">mine drainage metagenome</name>
    <dbReference type="NCBI Taxonomy" id="410659"/>
    <lineage>
        <taxon>unclassified sequences</taxon>
        <taxon>metagenomes</taxon>
        <taxon>ecological metagenomes</taxon>
    </lineage>
</organism>
<gene>
    <name evidence="2" type="ORF">CARN7_2046</name>
</gene>
<evidence type="ECO:0000313" key="2">
    <source>
        <dbReference type="EMBL" id="CBI11233.1"/>
    </source>
</evidence>
<dbReference type="Gene3D" id="3.10.350.10">
    <property type="entry name" value="LysM domain"/>
    <property type="match status" value="1"/>
</dbReference>
<dbReference type="PANTHER" id="PTHR34700:SF4">
    <property type="entry name" value="PHAGE-LIKE ELEMENT PBSX PROTEIN XKDP"/>
    <property type="match status" value="1"/>
</dbReference>
<dbReference type="InterPro" id="IPR018392">
    <property type="entry name" value="LysM"/>
</dbReference>
<dbReference type="InterPro" id="IPR036779">
    <property type="entry name" value="LysM_dom_sf"/>
</dbReference>
<evidence type="ECO:0000259" key="1">
    <source>
        <dbReference type="PROSITE" id="PS51782"/>
    </source>
</evidence>
<dbReference type="PANTHER" id="PTHR34700">
    <property type="entry name" value="POTASSIUM BINDING PROTEIN KBP"/>
    <property type="match status" value="1"/>
</dbReference>
<reference evidence="2" key="1">
    <citation type="submission" date="2009-10" db="EMBL/GenBank/DDBJ databases">
        <title>Diversity of trophic interactions inside an arsenic-rich microbial ecosystem.</title>
        <authorList>
            <person name="Bertin P.N."/>
            <person name="Heinrich-Salmeron A."/>
            <person name="Pelletier E."/>
            <person name="Goulhen-Chollet F."/>
            <person name="Arsene-Ploetze F."/>
            <person name="Gallien S."/>
            <person name="Calteau A."/>
            <person name="Vallenet D."/>
            <person name="Casiot C."/>
            <person name="Chane-Woon-Ming B."/>
            <person name="Giloteaux L."/>
            <person name="Barakat M."/>
            <person name="Bonnefoy V."/>
            <person name="Bruneel O."/>
            <person name="Chandler M."/>
            <person name="Cleiss J."/>
            <person name="Duran R."/>
            <person name="Elbaz-Poulichet F."/>
            <person name="Fonknechten N."/>
            <person name="Lauga B."/>
            <person name="Mornico D."/>
            <person name="Ortet P."/>
            <person name="Schaeffer C."/>
            <person name="Siguier P."/>
            <person name="Alexander Thil Smith A."/>
            <person name="Van Dorsselaer A."/>
            <person name="Weissenbach J."/>
            <person name="Medigue C."/>
            <person name="Le Paslier D."/>
        </authorList>
    </citation>
    <scope>NUCLEOTIDE SEQUENCE</scope>
</reference>
<dbReference type="EMBL" id="CABR01000128">
    <property type="protein sequence ID" value="CBI11233.1"/>
    <property type="molecule type" value="Genomic_DNA"/>
</dbReference>
<accession>E6QVG0</accession>
<name>E6QVG0_9ZZZZ</name>
<dbReference type="PROSITE" id="PS51782">
    <property type="entry name" value="LYSM"/>
    <property type="match status" value="1"/>
</dbReference>
<dbReference type="SMART" id="SM00257">
    <property type="entry name" value="LysM"/>
    <property type="match status" value="1"/>
</dbReference>
<comment type="caution">
    <text evidence="2">The sequence shown here is derived from an EMBL/GenBank/DDBJ whole genome shotgun (WGS) entry which is preliminary data.</text>
</comment>
<feature type="domain" description="LysM" evidence="1">
    <location>
        <begin position="31"/>
        <end position="80"/>
    </location>
</feature>
<dbReference type="Pfam" id="PF01476">
    <property type="entry name" value="LysM"/>
    <property type="match status" value="1"/>
</dbReference>
<dbReference type="CDD" id="cd00118">
    <property type="entry name" value="LysM"/>
    <property type="match status" value="1"/>
</dbReference>
<sequence length="339" mass="37466">MRIPIIALFCLSLLSVASRADDLPLQDNAPARYTVVKGDTLWGISAKFLKDPWQWPQIWGMNKTEIKNPHWIYPGNIIVLNMHDGVPQLTLETPNGNSDDLVTVKLSPTVHSEALNSRGVLPIPADMLRSFENQALVLDKDGLANSPKIIEFEDTHIVVGAGDEVYATCDDSHTTHWKIVRAGKVIIDPVSKEILGYSADYIGEARTITPGNPQRIAIVSSISEVQDKDRLVPAEDDYTFRYIPHAPDAVINGRVISALGVMTEAGRYHSIMINKGARDGLEKGDVLAIYRAPRQKDGLKIPPSRSALCMIYRVFNKVSYALIMDSTYPVSALDVVRNP</sequence>
<protein>
    <recommendedName>
        <fullName evidence="1">LysM domain-containing protein</fullName>
    </recommendedName>
</protein>
<dbReference type="SUPFAM" id="SSF54106">
    <property type="entry name" value="LysM domain"/>
    <property type="match status" value="1"/>
</dbReference>